<gene>
    <name evidence="5" type="ORF">LARV_01884</name>
</gene>
<protein>
    <submittedName>
        <fullName evidence="5">ABC-type multidrug transport system, ATPase component</fullName>
    </submittedName>
</protein>
<dbReference type="STRING" id="360412.LARV_01884"/>
<accession>A0A0S7BF51</accession>
<dbReference type="CDD" id="cd03230">
    <property type="entry name" value="ABC_DR_subfamily_A"/>
    <property type="match status" value="1"/>
</dbReference>
<dbReference type="GO" id="GO:0016887">
    <property type="term" value="F:ATP hydrolysis activity"/>
    <property type="evidence" value="ECO:0007669"/>
    <property type="project" value="InterPro"/>
</dbReference>
<organism evidence="5">
    <name type="scientific">Longilinea arvoryzae</name>
    <dbReference type="NCBI Taxonomy" id="360412"/>
    <lineage>
        <taxon>Bacteria</taxon>
        <taxon>Bacillati</taxon>
        <taxon>Chloroflexota</taxon>
        <taxon>Anaerolineae</taxon>
        <taxon>Anaerolineales</taxon>
        <taxon>Anaerolineaceae</taxon>
        <taxon>Longilinea</taxon>
    </lineage>
</organism>
<sequence length="308" mass="33830">MKSEIVLSVQHFRKTYGSLTAVDDISFEVQHGEIFGLLGPNGAGKTSTLESLEGLRKPDGGKLDILGVDPAKQPLRLRNLIGVQLQSSGLPPMMTVEEAMQFFCAYHGVAPRMDLIERLGLMEKRRDQFNLLSAGQQRRLALALAMAHRPQVLFLDEPTAGLDVPSRIDLHGLMAEIRQNGTTILLATHDMAEAEKMADRVAILLRGRIAAEGTPAQLTAAGNGLTKISVSSESNRLHQNEMAFPAVSQRLVKEEYAVYYSTNPGQTVTAILAYLETSGDRLVDLRVERPSLEERFLEITQVQSQVQG</sequence>
<dbReference type="Proteomes" id="UP000055060">
    <property type="component" value="Unassembled WGS sequence"/>
</dbReference>
<dbReference type="RefSeq" id="WP_075073409.1">
    <property type="nucleotide sequence ID" value="NZ_DF967972.1"/>
</dbReference>
<dbReference type="GO" id="GO:0005524">
    <property type="term" value="F:ATP binding"/>
    <property type="evidence" value="ECO:0007669"/>
    <property type="project" value="UniProtKB-KW"/>
</dbReference>
<dbReference type="Pfam" id="PF00005">
    <property type="entry name" value="ABC_tran"/>
    <property type="match status" value="1"/>
</dbReference>
<proteinExistence type="predicted"/>
<dbReference type="Gene3D" id="3.40.50.300">
    <property type="entry name" value="P-loop containing nucleotide triphosphate hydrolases"/>
    <property type="match status" value="1"/>
</dbReference>
<keyword evidence="1" id="KW-0813">Transport</keyword>
<dbReference type="OrthoDB" id="9775135at2"/>
<dbReference type="InterPro" id="IPR017871">
    <property type="entry name" value="ABC_transporter-like_CS"/>
</dbReference>
<dbReference type="PANTHER" id="PTHR42711">
    <property type="entry name" value="ABC TRANSPORTER ATP-BINDING PROTEIN"/>
    <property type="match status" value="1"/>
</dbReference>
<evidence type="ECO:0000256" key="2">
    <source>
        <dbReference type="ARBA" id="ARBA00022741"/>
    </source>
</evidence>
<dbReference type="SMART" id="SM00382">
    <property type="entry name" value="AAA"/>
    <property type="match status" value="1"/>
</dbReference>
<dbReference type="EMBL" id="DF967972">
    <property type="protein sequence ID" value="GAP14121.1"/>
    <property type="molecule type" value="Genomic_DNA"/>
</dbReference>
<keyword evidence="6" id="KW-1185">Reference proteome</keyword>
<dbReference type="InterPro" id="IPR050763">
    <property type="entry name" value="ABC_transporter_ATP-binding"/>
</dbReference>
<dbReference type="AlphaFoldDB" id="A0A0S7BF51"/>
<evidence type="ECO:0000256" key="1">
    <source>
        <dbReference type="ARBA" id="ARBA00022448"/>
    </source>
</evidence>
<evidence type="ECO:0000256" key="3">
    <source>
        <dbReference type="ARBA" id="ARBA00022840"/>
    </source>
</evidence>
<dbReference type="PROSITE" id="PS50893">
    <property type="entry name" value="ABC_TRANSPORTER_2"/>
    <property type="match status" value="1"/>
</dbReference>
<evidence type="ECO:0000313" key="5">
    <source>
        <dbReference type="EMBL" id="GAP14121.1"/>
    </source>
</evidence>
<dbReference type="PROSITE" id="PS00211">
    <property type="entry name" value="ABC_TRANSPORTER_1"/>
    <property type="match status" value="1"/>
</dbReference>
<keyword evidence="2" id="KW-0547">Nucleotide-binding</keyword>
<dbReference type="InterPro" id="IPR003593">
    <property type="entry name" value="AAA+_ATPase"/>
</dbReference>
<dbReference type="SUPFAM" id="SSF52540">
    <property type="entry name" value="P-loop containing nucleoside triphosphate hydrolases"/>
    <property type="match status" value="1"/>
</dbReference>
<dbReference type="PANTHER" id="PTHR42711:SF16">
    <property type="entry name" value="ABC TRANSPORTER ATP-BINDING PROTEIN"/>
    <property type="match status" value="1"/>
</dbReference>
<feature type="domain" description="ABC transporter" evidence="4">
    <location>
        <begin position="7"/>
        <end position="231"/>
    </location>
</feature>
<dbReference type="InterPro" id="IPR003439">
    <property type="entry name" value="ABC_transporter-like_ATP-bd"/>
</dbReference>
<keyword evidence="3" id="KW-0067">ATP-binding</keyword>
<name>A0A0S7BF51_9CHLR</name>
<evidence type="ECO:0000313" key="6">
    <source>
        <dbReference type="Proteomes" id="UP000055060"/>
    </source>
</evidence>
<reference evidence="5" key="1">
    <citation type="submission" date="2015-07" db="EMBL/GenBank/DDBJ databases">
        <title>Draft Genome Sequences of Anaerolinea thermolimosa IMO-1, Bellilinea caldifistulae GOMI-1, Leptolinea tardivitalis YMTK-2, Levilinea saccharolytica KIBI-1,Longilinea arvoryzae KOME-1, Previously Described as Members of the Anaerolineaceae (Chloroflexi).</title>
        <authorList>
            <person name="Sekiguchi Y."/>
            <person name="Ohashi A."/>
            <person name="Matsuura N."/>
            <person name="Tourlousse M.D."/>
        </authorList>
    </citation>
    <scope>NUCLEOTIDE SEQUENCE [LARGE SCALE GENOMIC DNA]</scope>
    <source>
        <strain evidence="5">KOME-1</strain>
    </source>
</reference>
<dbReference type="InterPro" id="IPR027417">
    <property type="entry name" value="P-loop_NTPase"/>
</dbReference>
<evidence type="ECO:0000259" key="4">
    <source>
        <dbReference type="PROSITE" id="PS50893"/>
    </source>
</evidence>